<dbReference type="EMBL" id="GGEC01026592">
    <property type="protein sequence ID" value="MBX07076.1"/>
    <property type="molecule type" value="Transcribed_RNA"/>
</dbReference>
<name>A0A2P2KN13_RHIMU</name>
<sequence>MSVQSKTLAPVVSWVVKRVLSLNLQSKPIDRRAKKRKVRYHWPRVRGCSHLIVVVHKSAVEAVMIRLCFPSLVSIRFQDIIPCSLVD</sequence>
<accession>A0A2P2KN13</accession>
<dbReference type="EMBL" id="GGEC01026595">
    <property type="protein sequence ID" value="MBX07079.1"/>
    <property type="molecule type" value="Transcribed_RNA"/>
</dbReference>
<reference evidence="1" key="1">
    <citation type="submission" date="2018-02" db="EMBL/GenBank/DDBJ databases">
        <title>Rhizophora mucronata_Transcriptome.</title>
        <authorList>
            <person name="Meera S.P."/>
            <person name="Sreeshan A."/>
            <person name="Augustine A."/>
        </authorList>
    </citation>
    <scope>NUCLEOTIDE SEQUENCE</scope>
    <source>
        <tissue evidence="1">Leaf</tissue>
    </source>
</reference>
<evidence type="ECO:0000313" key="1">
    <source>
        <dbReference type="EMBL" id="MBX07075.1"/>
    </source>
</evidence>
<dbReference type="AlphaFoldDB" id="A0A2P2KN13"/>
<proteinExistence type="predicted"/>
<dbReference type="EMBL" id="GGEC01026591">
    <property type="protein sequence ID" value="MBX07075.1"/>
    <property type="molecule type" value="Transcribed_RNA"/>
</dbReference>
<organism evidence="1">
    <name type="scientific">Rhizophora mucronata</name>
    <name type="common">Asiatic mangrove</name>
    <dbReference type="NCBI Taxonomy" id="61149"/>
    <lineage>
        <taxon>Eukaryota</taxon>
        <taxon>Viridiplantae</taxon>
        <taxon>Streptophyta</taxon>
        <taxon>Embryophyta</taxon>
        <taxon>Tracheophyta</taxon>
        <taxon>Spermatophyta</taxon>
        <taxon>Magnoliopsida</taxon>
        <taxon>eudicotyledons</taxon>
        <taxon>Gunneridae</taxon>
        <taxon>Pentapetalae</taxon>
        <taxon>rosids</taxon>
        <taxon>fabids</taxon>
        <taxon>Malpighiales</taxon>
        <taxon>Rhizophoraceae</taxon>
        <taxon>Rhizophora</taxon>
    </lineage>
</organism>
<protein>
    <submittedName>
        <fullName evidence="1">Uncharacterized protein</fullName>
    </submittedName>
</protein>